<dbReference type="InterPro" id="IPR040836">
    <property type="entry name" value="SAVED"/>
</dbReference>
<name>A0A150U1V5_SORCE</name>
<evidence type="ECO:0000313" key="3">
    <source>
        <dbReference type="Proteomes" id="UP000075502"/>
    </source>
</evidence>
<gene>
    <name evidence="2" type="ORF">BE21_58725</name>
</gene>
<dbReference type="AlphaFoldDB" id="A0A150U1V5"/>
<comment type="caution">
    <text evidence="2">The sequence shown here is derived from an EMBL/GenBank/DDBJ whole genome shotgun (WGS) entry which is preliminary data.</text>
</comment>
<feature type="domain" description="SMODS-associated and fused to various effectors" evidence="1">
    <location>
        <begin position="78"/>
        <end position="248"/>
    </location>
</feature>
<sequence length="581" mass="64603">MANNDFQILIAVDLYPAVSVVELRDRLPHEREDRRTLLLTEFGAPRLAPPPDTSPIDWTAVGRAVEKLVAEVHAIRGDRPTVLFIGGRGPLAVFVHLGYLLSKFGGRQVVLNQPPGGGPWEHFAMEGAAAEAPPLFDLLAGMPAEDVPSSGRVGIYIDTAGRDTPRATFADLIKEEGDHVAGIVKLRSSAPLRLTPKDVPALVLQLTQFLSQAPARYPDRSGVSLFVGGPAQVAFAVGRAINPTVVGKDIWLTEYRAPRYERVYSLPFNPRREPEIPRGAEDANARRDVLDAMADGIAELKRFLEPKHLPDGILPDSERERFIARLQKLDQARQARDDDAFELRALEGHYTLGEGLLEALRRSTPQEQQDFAKLLLLHELVHDWQTLRSTNHLAVGRACFVLEQVDCAADAFAVRALMNMELDTGGTKARAQVRDRLRHWLRMVLHGISSFDIMEHGSKIEQLAERRLRRYLIWHLQLARAATVSDASHVDAMLRPALSVELAPLAGKIDTERHEKVVTRALPDTELFCAVGGYLVRQARRPGFEPGALVDAVRTYAYEPIQKAMVFLVDEHRAKLAPWIV</sequence>
<dbReference type="EMBL" id="JEME01000196">
    <property type="protein sequence ID" value="KYG10846.1"/>
    <property type="molecule type" value="Genomic_DNA"/>
</dbReference>
<evidence type="ECO:0000259" key="1">
    <source>
        <dbReference type="Pfam" id="PF18145"/>
    </source>
</evidence>
<organism evidence="2 3">
    <name type="scientific">Sorangium cellulosum</name>
    <name type="common">Polyangium cellulosum</name>
    <dbReference type="NCBI Taxonomy" id="56"/>
    <lineage>
        <taxon>Bacteria</taxon>
        <taxon>Pseudomonadati</taxon>
        <taxon>Myxococcota</taxon>
        <taxon>Polyangia</taxon>
        <taxon>Polyangiales</taxon>
        <taxon>Polyangiaceae</taxon>
        <taxon>Sorangium</taxon>
    </lineage>
</organism>
<dbReference type="Proteomes" id="UP000075502">
    <property type="component" value="Unassembled WGS sequence"/>
</dbReference>
<reference evidence="2 3" key="1">
    <citation type="submission" date="2014-02" db="EMBL/GenBank/DDBJ databases">
        <title>The small core and large imbalanced accessory genome model reveals a collaborative survival strategy of Sorangium cellulosum strains in nature.</title>
        <authorList>
            <person name="Han K."/>
            <person name="Peng R."/>
            <person name="Blom J."/>
            <person name="Li Y.-Z."/>
        </authorList>
    </citation>
    <scope>NUCLEOTIDE SEQUENCE [LARGE SCALE GENOMIC DNA]</scope>
    <source>
        <strain evidence="2 3">So0007-03</strain>
    </source>
</reference>
<accession>A0A150U1V5</accession>
<protein>
    <recommendedName>
        <fullName evidence="1">SMODS-associated and fused to various effectors domain-containing protein</fullName>
    </recommendedName>
</protein>
<evidence type="ECO:0000313" key="2">
    <source>
        <dbReference type="EMBL" id="KYG10846.1"/>
    </source>
</evidence>
<dbReference type="Pfam" id="PF18145">
    <property type="entry name" value="SAVED"/>
    <property type="match status" value="1"/>
</dbReference>
<proteinExistence type="predicted"/>